<organism evidence="1 2">
    <name type="scientific">Euphydryas editha</name>
    <name type="common">Edith's checkerspot</name>
    <dbReference type="NCBI Taxonomy" id="104508"/>
    <lineage>
        <taxon>Eukaryota</taxon>
        <taxon>Metazoa</taxon>
        <taxon>Ecdysozoa</taxon>
        <taxon>Arthropoda</taxon>
        <taxon>Hexapoda</taxon>
        <taxon>Insecta</taxon>
        <taxon>Pterygota</taxon>
        <taxon>Neoptera</taxon>
        <taxon>Endopterygota</taxon>
        <taxon>Lepidoptera</taxon>
        <taxon>Glossata</taxon>
        <taxon>Ditrysia</taxon>
        <taxon>Papilionoidea</taxon>
        <taxon>Nymphalidae</taxon>
        <taxon>Nymphalinae</taxon>
        <taxon>Euphydryas</taxon>
    </lineage>
</organism>
<reference evidence="1" key="1">
    <citation type="submission" date="2022-03" db="EMBL/GenBank/DDBJ databases">
        <authorList>
            <person name="Tunstrom K."/>
        </authorList>
    </citation>
    <scope>NUCLEOTIDE SEQUENCE</scope>
</reference>
<dbReference type="Proteomes" id="UP001153954">
    <property type="component" value="Unassembled WGS sequence"/>
</dbReference>
<proteinExistence type="predicted"/>
<comment type="caution">
    <text evidence="1">The sequence shown here is derived from an EMBL/GenBank/DDBJ whole genome shotgun (WGS) entry which is preliminary data.</text>
</comment>
<dbReference type="EMBL" id="CAKOGL010000030">
    <property type="protein sequence ID" value="CAH2107448.1"/>
    <property type="molecule type" value="Genomic_DNA"/>
</dbReference>
<dbReference type="AlphaFoldDB" id="A0AAU9VB05"/>
<protein>
    <submittedName>
        <fullName evidence="1">Uncharacterized protein</fullName>
    </submittedName>
</protein>
<name>A0AAU9VB05_EUPED</name>
<evidence type="ECO:0000313" key="2">
    <source>
        <dbReference type="Proteomes" id="UP001153954"/>
    </source>
</evidence>
<gene>
    <name evidence="1" type="ORF">EEDITHA_LOCUS21489</name>
</gene>
<evidence type="ECO:0000313" key="1">
    <source>
        <dbReference type="EMBL" id="CAH2107448.1"/>
    </source>
</evidence>
<keyword evidence="2" id="KW-1185">Reference proteome</keyword>
<sequence>MNFFPMLGMKRVAVKFVPNLLNFEQKQRRMEVAQELLNEINDDAVLLTHVITQVTKLWFMDMTSMLVVPVEVFLLAKNEKGSTSAVKREGYAYCVLRF</sequence>
<accession>A0AAU9VB05</accession>